<dbReference type="PROSITE" id="PS51257">
    <property type="entry name" value="PROKAR_LIPOPROTEIN"/>
    <property type="match status" value="1"/>
</dbReference>
<dbReference type="Pfam" id="PF04355">
    <property type="entry name" value="BamE"/>
    <property type="match status" value="1"/>
</dbReference>
<dbReference type="Gene3D" id="3.30.1450.10">
    <property type="match status" value="1"/>
</dbReference>
<proteinExistence type="predicted"/>
<evidence type="ECO:0000313" key="5">
    <source>
        <dbReference type="Proteomes" id="UP000198977"/>
    </source>
</evidence>
<dbReference type="EMBL" id="FOMW01000002">
    <property type="protein sequence ID" value="SFD72702.1"/>
    <property type="molecule type" value="Genomic_DNA"/>
</dbReference>
<sequence>MRDVNRSGRNALRAATCAAFLAISACTPQFENHGYVPLEADLQTIQVGQDTRDSVAEKIGVPTSSGVLGDGGYYYVRTRLKIIGPFEPREIEREVVAISFTNAGVVQNVERFGLEEGRVVPLSRRVTTSDVSRTSILRRLLGNLGRFNPAGFGG</sequence>
<dbReference type="InterPro" id="IPR007450">
    <property type="entry name" value="BamE_dom"/>
</dbReference>
<name>A0A1I1UPC5_9RHOB</name>
<feature type="domain" description="Outer membrane protein assembly factor BamE" evidence="3">
    <location>
        <begin position="34"/>
        <end position="109"/>
    </location>
</feature>
<dbReference type="GO" id="GO:0019867">
    <property type="term" value="C:outer membrane"/>
    <property type="evidence" value="ECO:0007669"/>
    <property type="project" value="InterPro"/>
</dbReference>
<dbReference type="Proteomes" id="UP000198977">
    <property type="component" value="Unassembled WGS sequence"/>
</dbReference>
<evidence type="ECO:0000313" key="4">
    <source>
        <dbReference type="EMBL" id="SFD72702.1"/>
    </source>
</evidence>
<reference evidence="4 5" key="1">
    <citation type="submission" date="2016-10" db="EMBL/GenBank/DDBJ databases">
        <authorList>
            <person name="de Groot N.N."/>
        </authorList>
    </citation>
    <scope>NUCLEOTIDE SEQUENCE [LARGE SCALE GENOMIC DNA]</scope>
    <source>
        <strain evidence="4 5">DSM 11443</strain>
    </source>
</reference>
<organism evidence="4 5">
    <name type="scientific">Sulfitobacter brevis</name>
    <dbReference type="NCBI Taxonomy" id="74348"/>
    <lineage>
        <taxon>Bacteria</taxon>
        <taxon>Pseudomonadati</taxon>
        <taxon>Pseudomonadota</taxon>
        <taxon>Alphaproteobacteria</taxon>
        <taxon>Rhodobacterales</taxon>
        <taxon>Roseobacteraceae</taxon>
        <taxon>Sulfitobacter</taxon>
    </lineage>
</organism>
<dbReference type="AlphaFoldDB" id="A0A1I1UPC5"/>
<keyword evidence="5" id="KW-1185">Reference proteome</keyword>
<accession>A0A1I1UPC5</accession>
<dbReference type="InterPro" id="IPR037873">
    <property type="entry name" value="BamE-like"/>
</dbReference>
<evidence type="ECO:0000256" key="2">
    <source>
        <dbReference type="ARBA" id="ARBA00023136"/>
    </source>
</evidence>
<dbReference type="OrthoDB" id="7203955at2"/>
<dbReference type="RefSeq" id="WP_093922434.1">
    <property type="nucleotide sequence ID" value="NZ_FOMW01000002.1"/>
</dbReference>
<keyword evidence="2" id="KW-0472">Membrane</keyword>
<dbReference type="STRING" id="74348.SAMN04488523_102197"/>
<protein>
    <submittedName>
        <fullName evidence="4">Beta-barrel assembly machine subunit BamE</fullName>
    </submittedName>
</protein>
<gene>
    <name evidence="4" type="ORF">SAMN04488523_102197</name>
</gene>
<evidence type="ECO:0000256" key="1">
    <source>
        <dbReference type="ARBA" id="ARBA00022729"/>
    </source>
</evidence>
<evidence type="ECO:0000259" key="3">
    <source>
        <dbReference type="Pfam" id="PF04355"/>
    </source>
</evidence>
<keyword evidence="1" id="KW-0732">Signal</keyword>